<dbReference type="EMBL" id="JAUUTY010000006">
    <property type="protein sequence ID" value="KAK1615900.1"/>
    <property type="molecule type" value="Genomic_DNA"/>
</dbReference>
<accession>A0AAD8R6P7</accession>
<reference evidence="1" key="1">
    <citation type="submission" date="2023-07" db="EMBL/GenBank/DDBJ databases">
        <title>A chromosome-level genome assembly of Lolium multiflorum.</title>
        <authorList>
            <person name="Chen Y."/>
            <person name="Copetti D."/>
            <person name="Kolliker R."/>
            <person name="Studer B."/>
        </authorList>
    </citation>
    <scope>NUCLEOTIDE SEQUENCE</scope>
    <source>
        <strain evidence="1">02402/16</strain>
        <tissue evidence="1">Leaf</tissue>
    </source>
</reference>
<proteinExistence type="predicted"/>
<organism evidence="1 2">
    <name type="scientific">Lolium multiflorum</name>
    <name type="common">Italian ryegrass</name>
    <name type="synonym">Lolium perenne subsp. multiflorum</name>
    <dbReference type="NCBI Taxonomy" id="4521"/>
    <lineage>
        <taxon>Eukaryota</taxon>
        <taxon>Viridiplantae</taxon>
        <taxon>Streptophyta</taxon>
        <taxon>Embryophyta</taxon>
        <taxon>Tracheophyta</taxon>
        <taxon>Spermatophyta</taxon>
        <taxon>Magnoliopsida</taxon>
        <taxon>Liliopsida</taxon>
        <taxon>Poales</taxon>
        <taxon>Poaceae</taxon>
        <taxon>BOP clade</taxon>
        <taxon>Pooideae</taxon>
        <taxon>Poodae</taxon>
        <taxon>Poeae</taxon>
        <taxon>Poeae Chloroplast Group 2 (Poeae type)</taxon>
        <taxon>Loliodinae</taxon>
        <taxon>Loliinae</taxon>
        <taxon>Lolium</taxon>
    </lineage>
</organism>
<evidence type="ECO:0000313" key="2">
    <source>
        <dbReference type="Proteomes" id="UP001231189"/>
    </source>
</evidence>
<protein>
    <recommendedName>
        <fullName evidence="3">Cysteine-rich transmembrane CYSTM domain-containing protein</fullName>
    </recommendedName>
</protein>
<name>A0AAD8R6P7_LOLMU</name>
<evidence type="ECO:0008006" key="3">
    <source>
        <dbReference type="Google" id="ProtNLM"/>
    </source>
</evidence>
<sequence>MTKQKQEQAATPTPALFSLHPTLFFMFSSLDSNFQFTSAPAKATADDQSQGDDRRLSAMDRVKKRHEEKGFLYACFFMLCCCFCCHEACEHCLQCFCCCRSKDE</sequence>
<dbReference type="PANTHER" id="PTHR35470:SF7">
    <property type="entry name" value="PROTEIN CADMIUM TOLERANCE 4"/>
    <property type="match status" value="1"/>
</dbReference>
<comment type="caution">
    <text evidence="1">The sequence shown here is derived from an EMBL/GenBank/DDBJ whole genome shotgun (WGS) entry which is preliminary data.</text>
</comment>
<dbReference type="PANTHER" id="PTHR35470">
    <property type="entry name" value="CADMIUM TOLERANT 3"/>
    <property type="match status" value="1"/>
</dbReference>
<gene>
    <name evidence="1" type="ORF">QYE76_021417</name>
</gene>
<keyword evidence="2" id="KW-1185">Reference proteome</keyword>
<dbReference type="InterPro" id="IPR051671">
    <property type="entry name" value="CYSTM1_HM_Tolerance"/>
</dbReference>
<evidence type="ECO:0000313" key="1">
    <source>
        <dbReference type="EMBL" id="KAK1615900.1"/>
    </source>
</evidence>
<dbReference type="Proteomes" id="UP001231189">
    <property type="component" value="Unassembled WGS sequence"/>
</dbReference>
<dbReference type="AlphaFoldDB" id="A0AAD8R6P7"/>